<comment type="caution">
    <text evidence="6">The sequence shown here is derived from an EMBL/GenBank/DDBJ whole genome shotgun (WGS) entry which is preliminary data.</text>
</comment>
<evidence type="ECO:0000313" key="6">
    <source>
        <dbReference type="EMBL" id="HGZ43595.1"/>
    </source>
</evidence>
<dbReference type="PANTHER" id="PTHR23133">
    <property type="entry name" value="IMIDAZOLEGLYCEROL-PHOSPHATE DEHYDRATASE HIS7"/>
    <property type="match status" value="1"/>
</dbReference>
<keyword evidence="4" id="KW-0456">Lyase</keyword>
<dbReference type="UniPathway" id="UPA00031">
    <property type="reaction ID" value="UER00011"/>
</dbReference>
<gene>
    <name evidence="6" type="ORF">ENR23_09250</name>
</gene>
<dbReference type="Pfam" id="PF00475">
    <property type="entry name" value="IGPD"/>
    <property type="match status" value="1"/>
</dbReference>
<dbReference type="FunFam" id="3.30.230.40:FF:000003">
    <property type="entry name" value="Imidazoleglycerol-phosphate dehydratase HisB"/>
    <property type="match status" value="1"/>
</dbReference>
<evidence type="ECO:0000256" key="5">
    <source>
        <dbReference type="SAM" id="MobiDB-lite"/>
    </source>
</evidence>
<proteinExistence type="predicted"/>
<dbReference type="InterPro" id="IPR020568">
    <property type="entry name" value="Ribosomal_Su5_D2-typ_SF"/>
</dbReference>
<sequence>MTERERSTRETTVRVRVARGRGAAAIATGERFLDHMLATLARYAALDLEVEARGDLRHHLIEDSAIVLGEALAAEAGAAIARYGARTVPMDDALVEAALDLGGRPYYRGPLPSRLYDHWMRSFADHARLTLHVRVLRGRDRHHVIEAAFKAVGLALRDALAPADAVFSTKGAARRTDGGGASGAADRGRRPGGA</sequence>
<dbReference type="Gene3D" id="3.30.230.40">
    <property type="entry name" value="Imidazole glycerol phosphate dehydratase, domain 1"/>
    <property type="match status" value="2"/>
</dbReference>
<dbReference type="GO" id="GO:0004424">
    <property type="term" value="F:imidazoleglycerol-phosphate dehydratase activity"/>
    <property type="evidence" value="ECO:0007669"/>
    <property type="project" value="InterPro"/>
</dbReference>
<evidence type="ECO:0000256" key="1">
    <source>
        <dbReference type="ARBA" id="ARBA00005047"/>
    </source>
</evidence>
<keyword evidence="3" id="KW-0368">Histidine biosynthesis</keyword>
<dbReference type="GO" id="GO:0000105">
    <property type="term" value="P:L-histidine biosynthetic process"/>
    <property type="evidence" value="ECO:0007669"/>
    <property type="project" value="UniProtKB-UniPathway"/>
</dbReference>
<feature type="region of interest" description="Disordered" evidence="5">
    <location>
        <begin position="171"/>
        <end position="194"/>
    </location>
</feature>
<dbReference type="PANTHER" id="PTHR23133:SF2">
    <property type="entry name" value="IMIDAZOLEGLYCEROL-PHOSPHATE DEHYDRATASE"/>
    <property type="match status" value="1"/>
</dbReference>
<dbReference type="SUPFAM" id="SSF54211">
    <property type="entry name" value="Ribosomal protein S5 domain 2-like"/>
    <property type="match status" value="2"/>
</dbReference>
<dbReference type="InterPro" id="IPR020565">
    <property type="entry name" value="ImidazoleglycerP_deHydtase_CS"/>
</dbReference>
<dbReference type="PROSITE" id="PS00955">
    <property type="entry name" value="IGP_DEHYDRATASE_2"/>
    <property type="match status" value="1"/>
</dbReference>
<evidence type="ECO:0000256" key="2">
    <source>
        <dbReference type="ARBA" id="ARBA00022605"/>
    </source>
</evidence>
<dbReference type="InterPro" id="IPR038494">
    <property type="entry name" value="IGPD_sf"/>
</dbReference>
<keyword evidence="2" id="KW-0028">Amino-acid biosynthesis</keyword>
<evidence type="ECO:0000256" key="3">
    <source>
        <dbReference type="ARBA" id="ARBA00023102"/>
    </source>
</evidence>
<comment type="pathway">
    <text evidence="1">Amino-acid biosynthesis; L-histidine biosynthesis; L-histidine from 5-phospho-alpha-D-ribose 1-diphosphate: step 6/9.</text>
</comment>
<protein>
    <submittedName>
        <fullName evidence="6">Imidazoleglycerol-phosphate dehydratase</fullName>
    </submittedName>
</protein>
<name>A0A832MK95_UNCEI</name>
<dbReference type="EMBL" id="DSQF01000018">
    <property type="protein sequence ID" value="HGZ43595.1"/>
    <property type="molecule type" value="Genomic_DNA"/>
</dbReference>
<dbReference type="InterPro" id="IPR000807">
    <property type="entry name" value="ImidazoleglycerolP_deHydtase"/>
</dbReference>
<accession>A0A832MK95</accession>
<reference evidence="6" key="1">
    <citation type="journal article" date="2020" name="mSystems">
        <title>Genome- and Community-Level Interaction Insights into Carbon Utilization and Element Cycling Functions of Hydrothermarchaeota in Hydrothermal Sediment.</title>
        <authorList>
            <person name="Zhou Z."/>
            <person name="Liu Y."/>
            <person name="Xu W."/>
            <person name="Pan J."/>
            <person name="Luo Z.H."/>
            <person name="Li M."/>
        </authorList>
    </citation>
    <scope>NUCLEOTIDE SEQUENCE [LARGE SCALE GENOMIC DNA]</scope>
    <source>
        <strain evidence="6">SpSt-381</strain>
    </source>
</reference>
<evidence type="ECO:0000256" key="4">
    <source>
        <dbReference type="ARBA" id="ARBA00023239"/>
    </source>
</evidence>
<organism evidence="6">
    <name type="scientific">Eiseniibacteriota bacterium</name>
    <dbReference type="NCBI Taxonomy" id="2212470"/>
    <lineage>
        <taxon>Bacteria</taxon>
        <taxon>Candidatus Eiseniibacteriota</taxon>
    </lineage>
</organism>
<dbReference type="AlphaFoldDB" id="A0A832MK95"/>